<proteinExistence type="predicted"/>
<feature type="compositionally biased region" description="Polar residues" evidence="1">
    <location>
        <begin position="612"/>
        <end position="624"/>
    </location>
</feature>
<feature type="region of interest" description="Disordered" evidence="1">
    <location>
        <begin position="358"/>
        <end position="403"/>
    </location>
</feature>
<feature type="region of interest" description="Disordered" evidence="1">
    <location>
        <begin position="857"/>
        <end position="933"/>
    </location>
</feature>
<accession>A0AAW1REP2</accession>
<reference evidence="2 3" key="1">
    <citation type="journal article" date="2024" name="Nat. Commun.">
        <title>Phylogenomics reveals the evolutionary origins of lichenization in chlorophyte algae.</title>
        <authorList>
            <person name="Puginier C."/>
            <person name="Libourel C."/>
            <person name="Otte J."/>
            <person name="Skaloud P."/>
            <person name="Haon M."/>
            <person name="Grisel S."/>
            <person name="Petersen M."/>
            <person name="Berrin J.G."/>
            <person name="Delaux P.M."/>
            <person name="Dal Grande F."/>
            <person name="Keller J."/>
        </authorList>
    </citation>
    <scope>NUCLEOTIDE SEQUENCE [LARGE SCALE GENOMIC DNA]</scope>
    <source>
        <strain evidence="2 3">SAG 2145</strain>
    </source>
</reference>
<feature type="compositionally biased region" description="Basic and acidic residues" evidence="1">
    <location>
        <begin position="331"/>
        <end position="342"/>
    </location>
</feature>
<feature type="compositionally biased region" description="Polar residues" evidence="1">
    <location>
        <begin position="72"/>
        <end position="81"/>
    </location>
</feature>
<feature type="compositionally biased region" description="Polar residues" evidence="1">
    <location>
        <begin position="142"/>
        <end position="151"/>
    </location>
</feature>
<evidence type="ECO:0000313" key="3">
    <source>
        <dbReference type="Proteomes" id="UP001438707"/>
    </source>
</evidence>
<feature type="region of interest" description="Disordered" evidence="1">
    <location>
        <begin position="1"/>
        <end position="303"/>
    </location>
</feature>
<keyword evidence="3" id="KW-1185">Reference proteome</keyword>
<evidence type="ECO:0000256" key="1">
    <source>
        <dbReference type="SAM" id="MobiDB-lite"/>
    </source>
</evidence>
<dbReference type="AlphaFoldDB" id="A0AAW1REP2"/>
<feature type="compositionally biased region" description="Low complexity" evidence="1">
    <location>
        <begin position="659"/>
        <end position="672"/>
    </location>
</feature>
<feature type="compositionally biased region" description="Polar residues" evidence="1">
    <location>
        <begin position="115"/>
        <end position="135"/>
    </location>
</feature>
<dbReference type="EMBL" id="JALJOS010000012">
    <property type="protein sequence ID" value="KAK9832189.1"/>
    <property type="molecule type" value="Genomic_DNA"/>
</dbReference>
<dbReference type="Proteomes" id="UP001438707">
    <property type="component" value="Unassembled WGS sequence"/>
</dbReference>
<evidence type="ECO:0000313" key="2">
    <source>
        <dbReference type="EMBL" id="KAK9832189.1"/>
    </source>
</evidence>
<feature type="compositionally biased region" description="Polar residues" evidence="1">
    <location>
        <begin position="887"/>
        <end position="897"/>
    </location>
</feature>
<comment type="caution">
    <text evidence="2">The sequence shown here is derived from an EMBL/GenBank/DDBJ whole genome shotgun (WGS) entry which is preliminary data.</text>
</comment>
<feature type="compositionally biased region" description="Polar residues" evidence="1">
    <location>
        <begin position="224"/>
        <end position="242"/>
    </location>
</feature>
<name>A0AAW1REP2_9CHLO</name>
<feature type="compositionally biased region" description="Basic and acidic residues" evidence="1">
    <location>
        <begin position="278"/>
        <end position="289"/>
    </location>
</feature>
<feature type="compositionally biased region" description="Polar residues" evidence="1">
    <location>
        <begin position="761"/>
        <end position="790"/>
    </location>
</feature>
<organism evidence="2 3">
    <name type="scientific">Apatococcus lobatus</name>
    <dbReference type="NCBI Taxonomy" id="904363"/>
    <lineage>
        <taxon>Eukaryota</taxon>
        <taxon>Viridiplantae</taxon>
        <taxon>Chlorophyta</taxon>
        <taxon>core chlorophytes</taxon>
        <taxon>Trebouxiophyceae</taxon>
        <taxon>Chlorellales</taxon>
        <taxon>Chlorellaceae</taxon>
        <taxon>Apatococcus</taxon>
    </lineage>
</organism>
<feature type="compositionally biased region" description="Basic residues" evidence="1">
    <location>
        <begin position="9"/>
        <end position="30"/>
    </location>
</feature>
<feature type="region of interest" description="Disordered" evidence="1">
    <location>
        <begin position="760"/>
        <end position="790"/>
    </location>
</feature>
<gene>
    <name evidence="2" type="ORF">WJX74_002385</name>
</gene>
<feature type="compositionally biased region" description="Basic and acidic residues" evidence="1">
    <location>
        <begin position="95"/>
        <end position="104"/>
    </location>
</feature>
<feature type="compositionally biased region" description="Basic and acidic residues" evidence="1">
    <location>
        <begin position="358"/>
        <end position="370"/>
    </location>
</feature>
<sequence length="933" mass="99188">MLAGLRTCTLKRKQSRKARPCVRPRYRKQTPRPAWDTTVQDLSKMKLSPAEVEERHHLHESKHRVRIPMSPRSCQSLSDTNLLDEIASDGESEPPSERLSKDAQADQPQAGCSRASAQPGGQSPAKSTQSNVTRSQLRHDQSSASSRQRTAGSDRVPSPSEIGWHNTKSNENLLPLQRGPHKQGGGAGRPSSRPALLPRSRQPAHLTKRHNLQAANEPCEPRTSDGSPDAQNGQSNAGTSWQLPAKQHIPVATFDHAGDSRDPAGQPASGNVSPSPRHPGDSSRPDALKQRQPAQKHNSKACAGISPAEIERCQHDDAGLAGQLNAAHPSDSADIHQQRGNDHGTAAAVDWHDDSAAEHGNRAQAREHDSPASAVKSRADDMQAAEHQGKNSSPASSLPHEFSRRAEGRRLRAASLTTASPASNLSWVCEAGDSAKGNIRHEEQDTEVSGQKETLTSVVSSLRLEMRALQESQQAQAARLTVFMDTTSTLITALQAQLTRLLTGYAASQSVPAAALHQGAQMAFSPRPVASRLSAASARMVQPMISCPACPSPPQPAEEQRPGHIGRSPASSSRPGLVPPEPLLRHRDGASEAASAGQRSFTTGDQHGRPVASTQPVNGESTSMPGMPAADIYGAASGQQSSSHPWGQPAGPPTCLPGQAGSEASMQMSAAQAPPPDLHRAPRISLNPQLLKHTTSGSSGVAHAADLTRQDGRTSAMQQPWPWAEGRTCGEGHTSEPLTASNIAGGVPCLPRACPALTPMKHQSNPADGHSAASSQHAQPEGADTQQLTSAQLQQHCWALNKQPAPLAFAAHLIGRNSHPGHATVPASRSTEAHGLRDQAVSQSIQWPSYDHVNQANLAGPSSGPQHGMLQHGWGNESPLTGAQAFSRFQQSATAQTWHPRESAETSHESPSRPEPRLRLDLKPLTRQPQAVS</sequence>
<feature type="region of interest" description="Disordered" evidence="1">
    <location>
        <begin position="322"/>
        <end position="344"/>
    </location>
</feature>
<feature type="compositionally biased region" description="Basic and acidic residues" evidence="1">
    <location>
        <begin position="899"/>
        <end position="924"/>
    </location>
</feature>
<protein>
    <submittedName>
        <fullName evidence="2">Uncharacterized protein</fullName>
    </submittedName>
</protein>
<feature type="region of interest" description="Disordered" evidence="1">
    <location>
        <begin position="546"/>
        <end position="682"/>
    </location>
</feature>